<dbReference type="PANTHER" id="PTHR47245">
    <property type="entry name" value="PEPTIDYLPROLYL ISOMERASE"/>
    <property type="match status" value="1"/>
</dbReference>
<dbReference type="SUPFAM" id="SSF109998">
    <property type="entry name" value="Triger factor/SurA peptide-binding domain-like"/>
    <property type="match status" value="1"/>
</dbReference>
<dbReference type="InterPro" id="IPR027304">
    <property type="entry name" value="Trigger_fact/SurA_dom_sf"/>
</dbReference>
<dbReference type="Proteomes" id="UP000664844">
    <property type="component" value="Unassembled WGS sequence"/>
</dbReference>
<protein>
    <recommendedName>
        <fullName evidence="2">peptidylprolyl isomerase</fullName>
        <ecNumber evidence="2">5.2.1.8</ecNumber>
    </recommendedName>
</protein>
<keyword evidence="5 6" id="KW-0413">Isomerase</keyword>
<dbReference type="Gene3D" id="1.10.4030.10">
    <property type="entry name" value="Porin chaperone SurA, peptide-binding domain"/>
    <property type="match status" value="1"/>
</dbReference>
<comment type="caution">
    <text evidence="8">The sequence shown here is derived from an EMBL/GenBank/DDBJ whole genome shotgun (WGS) entry which is preliminary data.</text>
</comment>
<dbReference type="InterPro" id="IPR000297">
    <property type="entry name" value="PPIase_PpiC"/>
</dbReference>
<evidence type="ECO:0000256" key="1">
    <source>
        <dbReference type="ARBA" id="ARBA00000971"/>
    </source>
</evidence>
<keyword evidence="4 6" id="KW-0697">Rotamase</keyword>
<proteinExistence type="predicted"/>
<name>A0ABS3FNH2_9CYAN</name>
<evidence type="ECO:0000313" key="8">
    <source>
        <dbReference type="EMBL" id="MBO0348670.1"/>
    </source>
</evidence>
<evidence type="ECO:0000256" key="3">
    <source>
        <dbReference type="ARBA" id="ARBA00022729"/>
    </source>
</evidence>
<dbReference type="PANTHER" id="PTHR47245:SF1">
    <property type="entry name" value="FOLDASE PROTEIN PRSA"/>
    <property type="match status" value="1"/>
</dbReference>
<sequence length="246" mass="28147">MSDLFQVGDITIKAEDIPALLKRYQLDLQFCRGVVLDQGIAEANITCNDEERLRALEDFAVQQKLTSPEIREAWLKSQGMTEEQMQESVVRQLLIKKFKTTTWGPKVQSYFMTRKSDLDKVVYSLIRTQDPGLAQEIYFRISEGEQSFADAAQEYSKGPESQTGGLLGPVAVSQPHPLIGKLLSISQPGQLWPPRQLDVWFVIIRLEKFIPAQLDDNMRRQLIDEMFENWWREQVQKVGSLQSIAG</sequence>
<dbReference type="InterPro" id="IPR050245">
    <property type="entry name" value="PrsA_foldase"/>
</dbReference>
<accession>A0ABS3FNH2</accession>
<gene>
    <name evidence="8" type="ORF">J0895_06055</name>
</gene>
<reference evidence="8 9" key="1">
    <citation type="submission" date="2021-03" db="EMBL/GenBank/DDBJ databases">
        <title>Metabolic Capacity of the Antarctic Cyanobacterium Phormidium pseudopriestleyi that Sustains Oxygenic Photosynthesis in the Presence of Hydrogen Sulfide.</title>
        <authorList>
            <person name="Lumian J.E."/>
            <person name="Jungblut A.D."/>
            <person name="Dillon M.L."/>
            <person name="Hawes I."/>
            <person name="Doran P.T."/>
            <person name="Mackey T.J."/>
            <person name="Dick G.J."/>
            <person name="Grettenberger C.L."/>
            <person name="Sumner D.Y."/>
        </authorList>
    </citation>
    <scope>NUCLEOTIDE SEQUENCE [LARGE SCALE GENOMIC DNA]</scope>
    <source>
        <strain evidence="8 9">FRX01</strain>
    </source>
</reference>
<keyword evidence="3" id="KW-0732">Signal</keyword>
<feature type="domain" description="PpiC" evidence="7">
    <location>
        <begin position="85"/>
        <end position="208"/>
    </location>
</feature>
<dbReference type="SUPFAM" id="SSF54534">
    <property type="entry name" value="FKBP-like"/>
    <property type="match status" value="1"/>
</dbReference>
<evidence type="ECO:0000256" key="5">
    <source>
        <dbReference type="ARBA" id="ARBA00023235"/>
    </source>
</evidence>
<evidence type="ECO:0000259" key="7">
    <source>
        <dbReference type="PROSITE" id="PS50198"/>
    </source>
</evidence>
<dbReference type="Pfam" id="PF00639">
    <property type="entry name" value="Rotamase"/>
    <property type="match status" value="1"/>
</dbReference>
<evidence type="ECO:0000256" key="2">
    <source>
        <dbReference type="ARBA" id="ARBA00013194"/>
    </source>
</evidence>
<dbReference type="PROSITE" id="PS50198">
    <property type="entry name" value="PPIC_PPIASE_2"/>
    <property type="match status" value="1"/>
</dbReference>
<dbReference type="GO" id="GO:0016853">
    <property type="term" value="F:isomerase activity"/>
    <property type="evidence" value="ECO:0007669"/>
    <property type="project" value="UniProtKB-KW"/>
</dbReference>
<dbReference type="Gene3D" id="3.10.50.40">
    <property type="match status" value="1"/>
</dbReference>
<dbReference type="RefSeq" id="WP_207087216.1">
    <property type="nucleotide sequence ID" value="NZ_JAFLQW010000165.1"/>
</dbReference>
<dbReference type="EMBL" id="JAFLQW010000165">
    <property type="protein sequence ID" value="MBO0348670.1"/>
    <property type="molecule type" value="Genomic_DNA"/>
</dbReference>
<evidence type="ECO:0000256" key="4">
    <source>
        <dbReference type="ARBA" id="ARBA00023110"/>
    </source>
</evidence>
<evidence type="ECO:0000313" key="9">
    <source>
        <dbReference type="Proteomes" id="UP000664844"/>
    </source>
</evidence>
<evidence type="ECO:0000256" key="6">
    <source>
        <dbReference type="PROSITE-ProRule" id="PRU00278"/>
    </source>
</evidence>
<dbReference type="EC" id="5.2.1.8" evidence="2"/>
<keyword evidence="9" id="KW-1185">Reference proteome</keyword>
<dbReference type="InterPro" id="IPR046357">
    <property type="entry name" value="PPIase_dom_sf"/>
</dbReference>
<organism evidence="8 9">
    <name type="scientific">Phormidium pseudopriestleyi FRX01</name>
    <dbReference type="NCBI Taxonomy" id="1759528"/>
    <lineage>
        <taxon>Bacteria</taxon>
        <taxon>Bacillati</taxon>
        <taxon>Cyanobacteriota</taxon>
        <taxon>Cyanophyceae</taxon>
        <taxon>Oscillatoriophycideae</taxon>
        <taxon>Oscillatoriales</taxon>
        <taxon>Oscillatoriaceae</taxon>
        <taxon>Phormidium</taxon>
    </lineage>
</organism>
<comment type="catalytic activity">
    <reaction evidence="1">
        <text>[protein]-peptidylproline (omega=180) = [protein]-peptidylproline (omega=0)</text>
        <dbReference type="Rhea" id="RHEA:16237"/>
        <dbReference type="Rhea" id="RHEA-COMP:10747"/>
        <dbReference type="Rhea" id="RHEA-COMP:10748"/>
        <dbReference type="ChEBI" id="CHEBI:83833"/>
        <dbReference type="ChEBI" id="CHEBI:83834"/>
        <dbReference type="EC" id="5.2.1.8"/>
    </reaction>
</comment>